<dbReference type="Proteomes" id="UP001589693">
    <property type="component" value="Unassembled WGS sequence"/>
</dbReference>
<feature type="transmembrane region" description="Helical" evidence="1">
    <location>
        <begin position="234"/>
        <end position="255"/>
    </location>
</feature>
<keyword evidence="1" id="KW-0472">Membrane</keyword>
<evidence type="ECO:0000256" key="1">
    <source>
        <dbReference type="SAM" id="Phobius"/>
    </source>
</evidence>
<accession>A0ABV6A6G0</accession>
<protein>
    <recommendedName>
        <fullName evidence="4">DUF2029 domain-containing protein</fullName>
    </recommendedName>
</protein>
<gene>
    <name evidence="2" type="ORF">ACFFQA_32840</name>
</gene>
<comment type="caution">
    <text evidence="2">The sequence shown here is derived from an EMBL/GenBank/DDBJ whole genome shotgun (WGS) entry which is preliminary data.</text>
</comment>
<organism evidence="2 3">
    <name type="scientific">Allokutzneria oryzae</name>
    <dbReference type="NCBI Taxonomy" id="1378989"/>
    <lineage>
        <taxon>Bacteria</taxon>
        <taxon>Bacillati</taxon>
        <taxon>Actinomycetota</taxon>
        <taxon>Actinomycetes</taxon>
        <taxon>Pseudonocardiales</taxon>
        <taxon>Pseudonocardiaceae</taxon>
        <taxon>Allokutzneria</taxon>
    </lineage>
</organism>
<feature type="transmembrane region" description="Helical" evidence="1">
    <location>
        <begin position="7"/>
        <end position="26"/>
    </location>
</feature>
<keyword evidence="3" id="KW-1185">Reference proteome</keyword>
<reference evidence="2 3" key="1">
    <citation type="submission" date="2024-09" db="EMBL/GenBank/DDBJ databases">
        <authorList>
            <person name="Sun Q."/>
            <person name="Mori K."/>
        </authorList>
    </citation>
    <scope>NUCLEOTIDE SEQUENCE [LARGE SCALE GENOMIC DNA]</scope>
    <source>
        <strain evidence="2 3">TBRC 7907</strain>
    </source>
</reference>
<evidence type="ECO:0000313" key="3">
    <source>
        <dbReference type="Proteomes" id="UP001589693"/>
    </source>
</evidence>
<feature type="transmembrane region" description="Helical" evidence="1">
    <location>
        <begin position="188"/>
        <end position="205"/>
    </location>
</feature>
<name>A0ABV6A6G0_9PSEU</name>
<keyword evidence="1" id="KW-0812">Transmembrane</keyword>
<feature type="transmembrane region" description="Helical" evidence="1">
    <location>
        <begin position="121"/>
        <end position="142"/>
    </location>
</feature>
<proteinExistence type="predicted"/>
<feature type="transmembrane region" description="Helical" evidence="1">
    <location>
        <begin position="71"/>
        <end position="90"/>
    </location>
</feature>
<dbReference type="EMBL" id="JBHLZU010000027">
    <property type="protein sequence ID" value="MFB9908750.1"/>
    <property type="molecule type" value="Genomic_DNA"/>
</dbReference>
<keyword evidence="1" id="KW-1133">Transmembrane helix</keyword>
<feature type="transmembrane region" description="Helical" evidence="1">
    <location>
        <begin position="97"/>
        <end position="115"/>
    </location>
</feature>
<evidence type="ECO:0000313" key="2">
    <source>
        <dbReference type="EMBL" id="MFB9908750.1"/>
    </source>
</evidence>
<evidence type="ECO:0008006" key="4">
    <source>
        <dbReference type="Google" id="ProtNLM"/>
    </source>
</evidence>
<sequence>MNRGARPLTWIPPLTAALALVAYALLRNIPGLHDFSQPVPPSRQESGLWWAVLNLDVFGGTEDSYVHPLEWSYLGLAALVFAVAAVCHWWTRRGSAWLWPLGFYLFLVVVTAVKALSYNDIAVAMGFVVAGVLLVCVGLYLYRRNQLWGLVGVLGMSVVAVTLRPIDGFMLVLFAVLTAYAVVERSALLALTGAVYLVVAWWPQWTLDYQAGFQVLTAEQFEQLDVFWLSARVYIGPVSVLLLGTVAVVVSGVLARRRGAPEPSQ</sequence>
<dbReference type="RefSeq" id="WP_377860730.1">
    <property type="nucleotide sequence ID" value="NZ_JBHLZU010000027.1"/>
</dbReference>
<feature type="transmembrane region" description="Helical" evidence="1">
    <location>
        <begin position="147"/>
        <end position="162"/>
    </location>
</feature>
<feature type="transmembrane region" description="Helical" evidence="1">
    <location>
        <begin position="168"/>
        <end position="183"/>
    </location>
</feature>